<name>A0A9P0NL09_APHGO</name>
<organism evidence="1 2">
    <name type="scientific">Aphis gossypii</name>
    <name type="common">Cotton aphid</name>
    <dbReference type="NCBI Taxonomy" id="80765"/>
    <lineage>
        <taxon>Eukaryota</taxon>
        <taxon>Metazoa</taxon>
        <taxon>Ecdysozoa</taxon>
        <taxon>Arthropoda</taxon>
        <taxon>Hexapoda</taxon>
        <taxon>Insecta</taxon>
        <taxon>Pterygota</taxon>
        <taxon>Neoptera</taxon>
        <taxon>Paraneoptera</taxon>
        <taxon>Hemiptera</taxon>
        <taxon>Sternorrhyncha</taxon>
        <taxon>Aphidomorpha</taxon>
        <taxon>Aphidoidea</taxon>
        <taxon>Aphididae</taxon>
        <taxon>Aphidini</taxon>
        <taxon>Aphis</taxon>
        <taxon>Aphis</taxon>
    </lineage>
</organism>
<evidence type="ECO:0000313" key="2">
    <source>
        <dbReference type="Proteomes" id="UP001154329"/>
    </source>
</evidence>
<accession>A0A9P0NL09</accession>
<dbReference type="Proteomes" id="UP001154329">
    <property type="component" value="Chromosome 3"/>
</dbReference>
<dbReference type="PANTHER" id="PTHR10773">
    <property type="entry name" value="DNA-DIRECTED RNA POLYMERASES I, II, AND III SUBUNIT RPABC2"/>
    <property type="match status" value="1"/>
</dbReference>
<proteinExistence type="predicted"/>
<keyword evidence="2" id="KW-1185">Reference proteome</keyword>
<reference evidence="1" key="1">
    <citation type="submission" date="2022-02" db="EMBL/GenBank/DDBJ databases">
        <authorList>
            <person name="King R."/>
        </authorList>
    </citation>
    <scope>NUCLEOTIDE SEQUENCE</scope>
</reference>
<dbReference type="EMBL" id="OU899036">
    <property type="protein sequence ID" value="CAH1730977.1"/>
    <property type="molecule type" value="Genomic_DNA"/>
</dbReference>
<protein>
    <submittedName>
        <fullName evidence="1">Uncharacterized protein</fullName>
    </submittedName>
</protein>
<reference evidence="1" key="2">
    <citation type="submission" date="2022-10" db="EMBL/GenBank/DDBJ databases">
        <authorList>
            <consortium name="ENA_rothamsted_submissions"/>
            <consortium name="culmorum"/>
            <person name="King R."/>
        </authorList>
    </citation>
    <scope>NUCLEOTIDE SEQUENCE</scope>
</reference>
<dbReference type="AlphaFoldDB" id="A0A9P0NL09"/>
<gene>
    <name evidence="1" type="ORF">APHIGO_LOCUS7782</name>
</gene>
<evidence type="ECO:0000313" key="1">
    <source>
        <dbReference type="EMBL" id="CAH1730977.1"/>
    </source>
</evidence>
<sequence>MYDEHLINKNLARDQKNIDKQRSINNLELCVAVFDLQRVLTTSQGEASSFYYKRKFAVYDFTAYDIIKKLGYYYMWNESEAKRGSNEIGTCLMKFMKYMTEKGVKEFCFYSDNCGGQN</sequence>
<dbReference type="PANTHER" id="PTHR10773:SF19">
    <property type="match status" value="1"/>
</dbReference>